<reference evidence="2" key="2">
    <citation type="submission" date="2023-05" db="EMBL/GenBank/DDBJ databases">
        <authorList>
            <consortium name="Lawrence Berkeley National Laboratory"/>
            <person name="Steindorff A."/>
            <person name="Hensen N."/>
            <person name="Bonometti L."/>
            <person name="Westerberg I."/>
            <person name="Brannstrom I.O."/>
            <person name="Guillou S."/>
            <person name="Cros-Aarteil S."/>
            <person name="Calhoun S."/>
            <person name="Haridas S."/>
            <person name="Kuo A."/>
            <person name="Mondo S."/>
            <person name="Pangilinan J."/>
            <person name="Riley R."/>
            <person name="Labutti K."/>
            <person name="Andreopoulos B."/>
            <person name="Lipzen A."/>
            <person name="Chen C."/>
            <person name="Yanf M."/>
            <person name="Daum C."/>
            <person name="Ng V."/>
            <person name="Clum A."/>
            <person name="Ohm R."/>
            <person name="Martin F."/>
            <person name="Silar P."/>
            <person name="Natvig D."/>
            <person name="Lalanne C."/>
            <person name="Gautier V."/>
            <person name="Ament-Velasquez S.L."/>
            <person name="Kruys A."/>
            <person name="Hutchinson M.I."/>
            <person name="Powell A.J."/>
            <person name="Barry K."/>
            <person name="Miller A.N."/>
            <person name="Grigoriev I.V."/>
            <person name="Debuchy R."/>
            <person name="Gladieux P."/>
            <person name="Thoren M.H."/>
            <person name="Johannesson H."/>
        </authorList>
    </citation>
    <scope>NUCLEOTIDE SEQUENCE</scope>
    <source>
        <strain evidence="2">CBS 538.74</strain>
    </source>
</reference>
<dbReference type="AlphaFoldDB" id="A0AAN6VBQ1"/>
<reference evidence="2" key="1">
    <citation type="journal article" date="2023" name="Mol. Phylogenet. Evol.">
        <title>Genome-scale phylogeny and comparative genomics of the fungal order Sordariales.</title>
        <authorList>
            <person name="Hensen N."/>
            <person name="Bonometti L."/>
            <person name="Westerberg I."/>
            <person name="Brannstrom I.O."/>
            <person name="Guillou S."/>
            <person name="Cros-Aarteil S."/>
            <person name="Calhoun S."/>
            <person name="Haridas S."/>
            <person name="Kuo A."/>
            <person name="Mondo S."/>
            <person name="Pangilinan J."/>
            <person name="Riley R."/>
            <person name="LaButti K."/>
            <person name="Andreopoulos B."/>
            <person name="Lipzen A."/>
            <person name="Chen C."/>
            <person name="Yan M."/>
            <person name="Daum C."/>
            <person name="Ng V."/>
            <person name="Clum A."/>
            <person name="Steindorff A."/>
            <person name="Ohm R.A."/>
            <person name="Martin F."/>
            <person name="Silar P."/>
            <person name="Natvig D.O."/>
            <person name="Lalanne C."/>
            <person name="Gautier V."/>
            <person name="Ament-Velasquez S.L."/>
            <person name="Kruys A."/>
            <person name="Hutchinson M.I."/>
            <person name="Powell A.J."/>
            <person name="Barry K."/>
            <person name="Miller A.N."/>
            <person name="Grigoriev I.V."/>
            <person name="Debuchy R."/>
            <person name="Gladieux P."/>
            <person name="Hiltunen Thoren M."/>
            <person name="Johannesson H."/>
        </authorList>
    </citation>
    <scope>NUCLEOTIDE SEQUENCE</scope>
    <source>
        <strain evidence="2">CBS 538.74</strain>
    </source>
</reference>
<comment type="caution">
    <text evidence="2">The sequence shown here is derived from an EMBL/GenBank/DDBJ whole genome shotgun (WGS) entry which is preliminary data.</text>
</comment>
<feature type="compositionally biased region" description="Polar residues" evidence="1">
    <location>
        <begin position="39"/>
        <end position="55"/>
    </location>
</feature>
<feature type="non-terminal residue" evidence="2">
    <location>
        <position position="177"/>
    </location>
</feature>
<feature type="compositionally biased region" description="Basic and acidic residues" evidence="1">
    <location>
        <begin position="1"/>
        <end position="10"/>
    </location>
</feature>
<dbReference type="EMBL" id="MU857541">
    <property type="protein sequence ID" value="KAK4148345.1"/>
    <property type="molecule type" value="Genomic_DNA"/>
</dbReference>
<evidence type="ECO:0000313" key="3">
    <source>
        <dbReference type="Proteomes" id="UP001302745"/>
    </source>
</evidence>
<keyword evidence="3" id="KW-1185">Reference proteome</keyword>
<dbReference type="Proteomes" id="UP001302745">
    <property type="component" value="Unassembled WGS sequence"/>
</dbReference>
<gene>
    <name evidence="2" type="ORF">C8A00DRAFT_39133</name>
</gene>
<organism evidence="2 3">
    <name type="scientific">Chaetomidium leptoderma</name>
    <dbReference type="NCBI Taxonomy" id="669021"/>
    <lineage>
        <taxon>Eukaryota</taxon>
        <taxon>Fungi</taxon>
        <taxon>Dikarya</taxon>
        <taxon>Ascomycota</taxon>
        <taxon>Pezizomycotina</taxon>
        <taxon>Sordariomycetes</taxon>
        <taxon>Sordariomycetidae</taxon>
        <taxon>Sordariales</taxon>
        <taxon>Chaetomiaceae</taxon>
        <taxon>Chaetomidium</taxon>
    </lineage>
</organism>
<proteinExistence type="predicted"/>
<feature type="region of interest" description="Disordered" evidence="1">
    <location>
        <begin position="1"/>
        <end position="80"/>
    </location>
</feature>
<name>A0AAN6VBQ1_9PEZI</name>
<evidence type="ECO:0000313" key="2">
    <source>
        <dbReference type="EMBL" id="KAK4148345.1"/>
    </source>
</evidence>
<sequence length="177" mass="19420">MYHEGGRVDTDTPEMAAARGQISAIQRQHRVQRRHGEEPSQTPTMSGLLRQQQPADTEDGAPSSAQPRESSVGDDDDSHRRSLVVANVDVPDLRTLDGLVLDRVDALDLHAIRLAGPLAEVAPLRNPLTASLTSLALGLWATTKRPHYHLKILRSSENSTKHSLRKRCSDARAARSD</sequence>
<evidence type="ECO:0000256" key="1">
    <source>
        <dbReference type="SAM" id="MobiDB-lite"/>
    </source>
</evidence>
<accession>A0AAN6VBQ1</accession>
<protein>
    <submittedName>
        <fullName evidence="2">Uncharacterized protein</fullName>
    </submittedName>
</protein>